<evidence type="ECO:0000313" key="2">
    <source>
        <dbReference type="Proteomes" id="UP000664109"/>
    </source>
</evidence>
<name>A0ABS2V3Q3_9ACTN</name>
<protein>
    <submittedName>
        <fullName evidence="1">Uncharacterized protein</fullName>
    </submittedName>
</protein>
<gene>
    <name evidence="1" type="ORF">JE024_38635</name>
</gene>
<comment type="caution">
    <text evidence="1">The sequence shown here is derived from an EMBL/GenBank/DDBJ whole genome shotgun (WGS) entry which is preliminary data.</text>
</comment>
<dbReference type="Proteomes" id="UP000664109">
    <property type="component" value="Unassembled WGS sequence"/>
</dbReference>
<proteinExistence type="predicted"/>
<dbReference type="EMBL" id="JAFEJA010000003">
    <property type="protein sequence ID" value="MBM9624472.1"/>
    <property type="molecule type" value="Genomic_DNA"/>
</dbReference>
<reference evidence="1 2" key="1">
    <citation type="journal article" date="2016" name="Arch. Microbiol.">
        <title>Streptomyces zhihengii sp. nov., isolated from rhizospheric soil of Psammosilene tunicoides.</title>
        <authorList>
            <person name="Huang M.J."/>
            <person name="Fei J.J."/>
            <person name="Salam N."/>
            <person name="Kim C.J."/>
            <person name="Hozzein W.N."/>
            <person name="Xiao M."/>
            <person name="Huang H.Q."/>
            <person name="Li W.J."/>
        </authorList>
    </citation>
    <scope>NUCLEOTIDE SEQUENCE [LARGE SCALE GENOMIC DNA]</scope>
    <source>
        <strain evidence="1 2">YIM T102</strain>
    </source>
</reference>
<dbReference type="RefSeq" id="WP_205378662.1">
    <property type="nucleotide sequence ID" value="NZ_JAFEJA010000003.1"/>
</dbReference>
<accession>A0ABS2V3Q3</accession>
<sequence length="217" mass="23678">MRITVTIDQPGSEFQEKLLALLAEHAVHVEMDAMWTAERAQAYYRSLPTRARRIVAGAVAGDGYVAAEDLRDDESTSLRGHSAALKRLLQRGALRGMWPEGIQPPITPQGPGFGKVGGYAMDEDLVPVFFAALTSVEDEHEEWVRRRLTQAEVLEGAIRANEAGAWDARRAVTTLSAAGHQVAARRARQILRDLEMTGLLRRSDAAGDSAVYAVTGD</sequence>
<keyword evidence="1" id="KW-0614">Plasmid</keyword>
<keyword evidence="2" id="KW-1185">Reference proteome</keyword>
<organism evidence="1 2">
    <name type="scientific">Streptomyces zhihengii</name>
    <dbReference type="NCBI Taxonomy" id="1818004"/>
    <lineage>
        <taxon>Bacteria</taxon>
        <taxon>Bacillati</taxon>
        <taxon>Actinomycetota</taxon>
        <taxon>Actinomycetes</taxon>
        <taxon>Kitasatosporales</taxon>
        <taxon>Streptomycetaceae</taxon>
        <taxon>Streptomyces</taxon>
    </lineage>
</organism>
<evidence type="ECO:0000313" key="1">
    <source>
        <dbReference type="EMBL" id="MBM9624472.1"/>
    </source>
</evidence>
<geneLocation type="plasmid" evidence="1">
    <name>unnamed1</name>
</geneLocation>